<accession>F4LQ69</accession>
<evidence type="ECO:0000256" key="1">
    <source>
        <dbReference type="ARBA" id="ARBA00002492"/>
    </source>
</evidence>
<dbReference type="GO" id="GO:0009088">
    <property type="term" value="P:threonine biosynthetic process"/>
    <property type="evidence" value="ECO:0007669"/>
    <property type="project" value="UniProtKB-UniPathway"/>
</dbReference>
<proteinExistence type="inferred from homology"/>
<dbReference type="KEGG" id="tbe:Trebr_0648"/>
<dbReference type="InterPro" id="IPR000534">
    <property type="entry name" value="Semialdehyde_DH_NAD-bd"/>
</dbReference>
<evidence type="ECO:0000256" key="3">
    <source>
        <dbReference type="ARBA" id="ARBA00005097"/>
    </source>
</evidence>
<dbReference type="RefSeq" id="WP_013757809.1">
    <property type="nucleotide sequence ID" value="NC_015500.1"/>
</dbReference>
<dbReference type="UniPathway" id="UPA00034">
    <property type="reaction ID" value="UER00016"/>
</dbReference>
<dbReference type="EC" id="1.2.1.11" evidence="5"/>
<organism evidence="15 16">
    <name type="scientific">Treponema brennaborense (strain DSM 12168 / CIP 105900 / DD5/3)</name>
    <dbReference type="NCBI Taxonomy" id="906968"/>
    <lineage>
        <taxon>Bacteria</taxon>
        <taxon>Pseudomonadati</taxon>
        <taxon>Spirochaetota</taxon>
        <taxon>Spirochaetia</taxon>
        <taxon>Spirochaetales</taxon>
        <taxon>Treponemataceae</taxon>
        <taxon>Treponema</taxon>
    </lineage>
</organism>
<dbReference type="NCBIfam" id="NF006416">
    <property type="entry name" value="PRK08664.1"/>
    <property type="match status" value="1"/>
</dbReference>
<comment type="pathway">
    <text evidence="3">Amino-acid biosynthesis; L-threonine biosynthesis; L-threonine from L-aspartate: step 2/5.</text>
</comment>
<evidence type="ECO:0000256" key="11">
    <source>
        <dbReference type="ARBA" id="ARBA00023154"/>
    </source>
</evidence>
<dbReference type="GO" id="GO:0046983">
    <property type="term" value="F:protein dimerization activity"/>
    <property type="evidence" value="ECO:0007669"/>
    <property type="project" value="InterPro"/>
</dbReference>
<dbReference type="SUPFAM" id="SSF51735">
    <property type="entry name" value="NAD(P)-binding Rossmann-fold domains"/>
    <property type="match status" value="1"/>
</dbReference>
<name>F4LQ69_TREBD</name>
<evidence type="ECO:0000256" key="7">
    <source>
        <dbReference type="ARBA" id="ARBA00022697"/>
    </source>
</evidence>
<dbReference type="GO" id="GO:0050661">
    <property type="term" value="F:NADP binding"/>
    <property type="evidence" value="ECO:0007669"/>
    <property type="project" value="InterPro"/>
</dbReference>
<evidence type="ECO:0000256" key="8">
    <source>
        <dbReference type="ARBA" id="ARBA00022857"/>
    </source>
</evidence>
<feature type="active site" description="Proton acceptor" evidence="13">
    <location>
        <position position="254"/>
    </location>
</feature>
<dbReference type="SUPFAM" id="SSF55347">
    <property type="entry name" value="Glyceraldehyde-3-phosphate dehydrogenase-like, C-terminal domain"/>
    <property type="match status" value="1"/>
</dbReference>
<dbReference type="Proteomes" id="UP000006546">
    <property type="component" value="Chromosome"/>
</dbReference>
<dbReference type="Pfam" id="PF01118">
    <property type="entry name" value="Semialdhyde_dh"/>
    <property type="match status" value="1"/>
</dbReference>
<keyword evidence="16" id="KW-1185">Reference proteome</keyword>
<dbReference type="PANTHER" id="PTHR46718">
    <property type="entry name" value="ASPARTATE-SEMIALDEHYDE DEHYDROGENASE"/>
    <property type="match status" value="1"/>
</dbReference>
<evidence type="ECO:0000313" key="16">
    <source>
        <dbReference type="Proteomes" id="UP000006546"/>
    </source>
</evidence>
<dbReference type="PROSITE" id="PS01103">
    <property type="entry name" value="ASD"/>
    <property type="match status" value="1"/>
</dbReference>
<feature type="domain" description="Semialdehyde dehydrogenase NAD-binding" evidence="14">
    <location>
        <begin position="7"/>
        <end position="139"/>
    </location>
</feature>
<protein>
    <recommendedName>
        <fullName evidence="5">aspartate-semialdehyde dehydrogenase</fullName>
        <ecNumber evidence="5">1.2.1.11</ecNumber>
    </recommendedName>
</protein>
<dbReference type="InterPro" id="IPR005676">
    <property type="entry name" value="Asp_semi-ald_DH_pep-lack"/>
</dbReference>
<comment type="function">
    <text evidence="1">Catalyzes the NADPH-dependent formation of L-aspartate-semialdehyde (L-ASA) by the reductive dephosphorylation of L-aspartyl-4-phosphate.</text>
</comment>
<keyword evidence="9" id="KW-0220">Diaminopimelate biosynthesis</keyword>
<dbReference type="STRING" id="906968.Trebr_0648"/>
<evidence type="ECO:0000256" key="13">
    <source>
        <dbReference type="PIRSR" id="PIRSR000148-1"/>
    </source>
</evidence>
<evidence type="ECO:0000256" key="5">
    <source>
        <dbReference type="ARBA" id="ARBA00013120"/>
    </source>
</evidence>
<dbReference type="Gene3D" id="3.30.360.10">
    <property type="entry name" value="Dihydrodipicolinate Reductase, domain 2"/>
    <property type="match status" value="1"/>
</dbReference>
<keyword evidence="8" id="KW-0521">NADP</keyword>
<keyword evidence="11" id="KW-0457">Lysine biosynthesis</keyword>
<dbReference type="HOGENOM" id="CLU_049966_1_0_12"/>
<dbReference type="SMART" id="SM00859">
    <property type="entry name" value="Semialdhyde_dh"/>
    <property type="match status" value="1"/>
</dbReference>
<evidence type="ECO:0000256" key="12">
    <source>
        <dbReference type="ARBA" id="ARBA00023167"/>
    </source>
</evidence>
<dbReference type="EMBL" id="CP002696">
    <property type="protein sequence ID" value="AEE16090.1"/>
    <property type="molecule type" value="Genomic_DNA"/>
</dbReference>
<dbReference type="GO" id="GO:0009089">
    <property type="term" value="P:lysine biosynthetic process via diaminopimelate"/>
    <property type="evidence" value="ECO:0007669"/>
    <property type="project" value="UniProtKB-UniPathway"/>
</dbReference>
<dbReference type="AlphaFoldDB" id="F4LQ69"/>
<dbReference type="UniPathway" id="UPA00051">
    <property type="reaction ID" value="UER00464"/>
</dbReference>
<keyword evidence="6" id="KW-0028">Amino-acid biosynthesis</keyword>
<dbReference type="PANTHER" id="PTHR46718:SF1">
    <property type="entry name" value="ASPARTATE-SEMIALDEHYDE DEHYDROGENASE"/>
    <property type="match status" value="1"/>
</dbReference>
<dbReference type="Gene3D" id="3.40.50.720">
    <property type="entry name" value="NAD(P)-binding Rossmann-like Domain"/>
    <property type="match status" value="1"/>
</dbReference>
<evidence type="ECO:0000256" key="10">
    <source>
        <dbReference type="ARBA" id="ARBA00023002"/>
    </source>
</evidence>
<dbReference type="UniPathway" id="UPA00050">
    <property type="reaction ID" value="UER00463"/>
</dbReference>
<dbReference type="InterPro" id="IPR012280">
    <property type="entry name" value="Semialdhyde_DH_dimer_dom"/>
</dbReference>
<dbReference type="InterPro" id="IPR000319">
    <property type="entry name" value="Asp-semialdehyde_DH_CS"/>
</dbReference>
<keyword evidence="12" id="KW-0486">Methionine biosynthesis</keyword>
<reference evidence="16" key="1">
    <citation type="submission" date="2011-04" db="EMBL/GenBank/DDBJ databases">
        <title>The complete genome of Treponema brennaborense DSM 12168.</title>
        <authorList>
            <person name="Lucas S."/>
            <person name="Han J."/>
            <person name="Lapidus A."/>
            <person name="Bruce D."/>
            <person name="Goodwin L."/>
            <person name="Pitluck S."/>
            <person name="Peters L."/>
            <person name="Kyrpides N."/>
            <person name="Mavromatis K."/>
            <person name="Ivanova N."/>
            <person name="Mikhailova N."/>
            <person name="Pagani I."/>
            <person name="Teshima H."/>
            <person name="Detter J.C."/>
            <person name="Tapia R."/>
            <person name="Han C."/>
            <person name="Land M."/>
            <person name="Hauser L."/>
            <person name="Markowitz V."/>
            <person name="Cheng J.-F."/>
            <person name="Hugenholtz P."/>
            <person name="Woyke T."/>
            <person name="Wu D."/>
            <person name="Gronow S."/>
            <person name="Wellnitz S."/>
            <person name="Brambilla E."/>
            <person name="Klenk H.-P."/>
            <person name="Eisen J.A."/>
        </authorList>
    </citation>
    <scope>NUCLEOTIDE SEQUENCE [LARGE SCALE GENOMIC DNA]</scope>
    <source>
        <strain evidence="16">DSM 12168 / CIP 105900 / DD5/3</strain>
    </source>
</reference>
<dbReference type="GO" id="GO:0019877">
    <property type="term" value="P:diaminopimelate biosynthetic process"/>
    <property type="evidence" value="ECO:0007669"/>
    <property type="project" value="UniProtKB-KW"/>
</dbReference>
<dbReference type="CDD" id="cd02315">
    <property type="entry name" value="ScASADH_like_N"/>
    <property type="match status" value="1"/>
</dbReference>
<dbReference type="InterPro" id="IPR051823">
    <property type="entry name" value="ASADH-related"/>
</dbReference>
<dbReference type="FunFam" id="3.30.360.10:FF:000016">
    <property type="entry name" value="Probable aspartate-semialdehyde dehydrogenase"/>
    <property type="match status" value="1"/>
</dbReference>
<dbReference type="PIRSF" id="PIRSF000148">
    <property type="entry name" value="ASA_dh"/>
    <property type="match status" value="1"/>
</dbReference>
<sequence length="368" mass="40128">MCAHKIAVGVLGATGMVGQRYIYLLKDHPWFEVTYVAASPRSAGKKYREAVESRWLIGSDVPAGVADLVVQDANDAKLALGACKFVFSALEMDKDAIKALEAAYAAEGIPVVSNASANRWTDDVPMLIPEINPHHLSVIAEQKKHRGWDKGFIAVKPNCSLQSYMMPIFALQQAGYPVKRMIVTTLQATSGAGYPGVPSFDMIDNIVPYIGGEEEKTEREVLKILGTVKDGKIENAAGPLVAAHCNRVPVIDGHTACVSLEFDLPENKKPSLEEIERVWTAFTALPQELALPSAPVQPIIVRHEPNRPQPRRDRENDKGMAVTIGRLRTCPVFDIRFVALSHNTKRGAALGGILNAELLKAKGFFDAL</sequence>
<keyword evidence="7" id="KW-0791">Threonine biosynthesis</keyword>
<dbReference type="NCBIfam" id="TIGR00978">
    <property type="entry name" value="asd_EA"/>
    <property type="match status" value="1"/>
</dbReference>
<keyword evidence="10 15" id="KW-0560">Oxidoreductase</keyword>
<dbReference type="OrthoDB" id="9805684at2"/>
<evidence type="ECO:0000313" key="15">
    <source>
        <dbReference type="EMBL" id="AEE16090.1"/>
    </source>
</evidence>
<dbReference type="GO" id="GO:0004073">
    <property type="term" value="F:aspartate-semialdehyde dehydrogenase activity"/>
    <property type="evidence" value="ECO:0007669"/>
    <property type="project" value="UniProtKB-EC"/>
</dbReference>
<dbReference type="GO" id="GO:0009086">
    <property type="term" value="P:methionine biosynthetic process"/>
    <property type="evidence" value="ECO:0007669"/>
    <property type="project" value="UniProtKB-KW"/>
</dbReference>
<dbReference type="GO" id="GO:0051287">
    <property type="term" value="F:NAD binding"/>
    <property type="evidence" value="ECO:0007669"/>
    <property type="project" value="InterPro"/>
</dbReference>
<dbReference type="InterPro" id="IPR036291">
    <property type="entry name" value="NAD(P)-bd_dom_sf"/>
</dbReference>
<dbReference type="CDD" id="cd18130">
    <property type="entry name" value="ASADH_C_arch_fung_like"/>
    <property type="match status" value="1"/>
</dbReference>
<evidence type="ECO:0000256" key="4">
    <source>
        <dbReference type="ARBA" id="ARBA00010584"/>
    </source>
</evidence>
<evidence type="ECO:0000259" key="14">
    <source>
        <dbReference type="SMART" id="SM00859"/>
    </source>
</evidence>
<evidence type="ECO:0000256" key="2">
    <source>
        <dbReference type="ARBA" id="ARBA00005021"/>
    </source>
</evidence>
<evidence type="ECO:0000256" key="9">
    <source>
        <dbReference type="ARBA" id="ARBA00022915"/>
    </source>
</evidence>
<feature type="active site" description="Acyl-thioester intermediate" evidence="13">
    <location>
        <position position="159"/>
    </location>
</feature>
<comment type="similarity">
    <text evidence="4">Belongs to the aspartate-semialdehyde dehydrogenase family.</text>
</comment>
<evidence type="ECO:0000256" key="6">
    <source>
        <dbReference type="ARBA" id="ARBA00022605"/>
    </source>
</evidence>
<comment type="pathway">
    <text evidence="2">Amino-acid biosynthesis; L-methionine biosynthesis via de novo pathway; L-homoserine from L-aspartate: step 2/3.</text>
</comment>
<gene>
    <name evidence="15" type="ordered locus">Trebr_0648</name>
</gene>
<dbReference type="Pfam" id="PF02774">
    <property type="entry name" value="Semialdhyde_dhC"/>
    <property type="match status" value="1"/>
</dbReference>
<dbReference type="eggNOG" id="COG0136">
    <property type="taxonomic scope" value="Bacteria"/>
</dbReference>